<evidence type="ECO:0000256" key="6">
    <source>
        <dbReference type="ARBA" id="ARBA00023242"/>
    </source>
</evidence>
<dbReference type="Gene3D" id="3.30.160.60">
    <property type="entry name" value="Classic Zinc Finger"/>
    <property type="match status" value="2"/>
</dbReference>
<feature type="region of interest" description="Disordered" evidence="8">
    <location>
        <begin position="1"/>
        <end position="20"/>
    </location>
</feature>
<dbReference type="OMA" id="FDGFYPH"/>
<dbReference type="InterPro" id="IPR036236">
    <property type="entry name" value="Znf_C2H2_sf"/>
</dbReference>
<dbReference type="Pfam" id="PF00096">
    <property type="entry name" value="zf-C2H2"/>
    <property type="match status" value="2"/>
</dbReference>
<feature type="domain" description="C2H2-type" evidence="9">
    <location>
        <begin position="48"/>
        <end position="75"/>
    </location>
</feature>
<feature type="compositionally biased region" description="Polar residues" evidence="8">
    <location>
        <begin position="1"/>
        <end position="13"/>
    </location>
</feature>
<evidence type="ECO:0000256" key="4">
    <source>
        <dbReference type="ARBA" id="ARBA00022771"/>
    </source>
</evidence>
<dbReference type="CDD" id="cd12148">
    <property type="entry name" value="fungal_TF_MHR"/>
    <property type="match status" value="1"/>
</dbReference>
<dbReference type="OrthoDB" id="654211at2759"/>
<dbReference type="PROSITE" id="PS50157">
    <property type="entry name" value="ZINC_FINGER_C2H2_2"/>
    <property type="match status" value="2"/>
</dbReference>
<dbReference type="InterPro" id="IPR007219">
    <property type="entry name" value="XnlR_reg_dom"/>
</dbReference>
<name>A0A0U5FXB1_ASPCI</name>
<dbReference type="STRING" id="454130.A0A0U5FXB1"/>
<gene>
    <name evidence="10" type="ORF">ASPCAL05094</name>
</gene>
<dbReference type="Pfam" id="PF04082">
    <property type="entry name" value="Fungal_trans"/>
    <property type="match status" value="1"/>
</dbReference>
<evidence type="ECO:0000256" key="7">
    <source>
        <dbReference type="PROSITE-ProRule" id="PRU00042"/>
    </source>
</evidence>
<proteinExistence type="predicted"/>
<dbReference type="GO" id="GO:0006351">
    <property type="term" value="P:DNA-templated transcription"/>
    <property type="evidence" value="ECO:0007669"/>
    <property type="project" value="InterPro"/>
</dbReference>
<dbReference type="FunFam" id="3.30.160.60:FF:002343">
    <property type="entry name" value="Zinc finger protein 33A"/>
    <property type="match status" value="1"/>
</dbReference>
<evidence type="ECO:0000256" key="1">
    <source>
        <dbReference type="ARBA" id="ARBA00004123"/>
    </source>
</evidence>
<sequence>MEGQLGQLSQDTPTNRRKPRVCPYCKRPFRRYEHLQRHLRIHTNEKPYKCDCGASFSRQDLLRRHQSIGHAPIIPSTPDPSPTGVVEISNVESRADTSYIGAAEPLTEAIDSRNIPTAPVGRNGPLGDGHCEGNSLFSAQDLLVLQDLEMFCNNLGPNNEWYLPSDPSIVQIFAGDTHSNASALPPPSIIHPPVEHPPISEQVLSKLPTEREAVAEFGVLTFPILTVTSQQRERLLHALMQCHSSKASSSLPSCHSLTRFINGFLDGFYPHMPVVHMPTFRISDGAPEVLLAMCALGAQYRHENRKAAILFHAARDLLQHKARNGDWLAPNNISRTADQQVYTPSHHTLQYRQTMDEARCAFLLIAFAAWQCDETIAREAFNLQSFLARCTRECGLEETDYPTNVTTDWHSWIQQETDRRVKLFSFAFLNLQFVAFGTPPAILADEINLRLPCSCLEWIAPDEHKWNLVRRPGHREQMLFQDALCHVMKFPQEASSADTPAVPSPLANYILIHALIQRVLLSYHVIGPYNDLTNDSMKGQKEIMRNALHAWTSLWQRAPESSLDPRNPNGPVPFTSTALLGVAYIRLGFNLGSYKLLRTRNKEEIAARLLRIPQLPPGPHLLPAALHATHALSIPVKLGVNFVARSHAFVWSVQHSLCGLEFAIFLSKWLSCLADCQTRRSLDEHEARLVSWISDIVEEGRASGDDDFWPRPSNPSECAYLGFAVVKLWARLIRGNEQWPLLGVIGDALDMYADTWERDFMSSQTVVSGSV</sequence>
<comment type="subcellular location">
    <subcellularLocation>
        <location evidence="1">Nucleus</location>
    </subcellularLocation>
</comment>
<evidence type="ECO:0000313" key="11">
    <source>
        <dbReference type="Proteomes" id="UP000054771"/>
    </source>
</evidence>
<accession>A0A0U5FXB1</accession>
<dbReference type="GO" id="GO:0000978">
    <property type="term" value="F:RNA polymerase II cis-regulatory region sequence-specific DNA binding"/>
    <property type="evidence" value="ECO:0007669"/>
    <property type="project" value="InterPro"/>
</dbReference>
<dbReference type="SMART" id="SM00355">
    <property type="entry name" value="ZnF_C2H2"/>
    <property type="match status" value="2"/>
</dbReference>
<evidence type="ECO:0000259" key="9">
    <source>
        <dbReference type="PROSITE" id="PS50157"/>
    </source>
</evidence>
<dbReference type="Proteomes" id="UP000054771">
    <property type="component" value="Unassembled WGS sequence"/>
</dbReference>
<keyword evidence="6" id="KW-0539">Nucleus</keyword>
<keyword evidence="2" id="KW-0479">Metal-binding</keyword>
<dbReference type="InterPro" id="IPR013087">
    <property type="entry name" value="Znf_C2H2_type"/>
</dbReference>
<evidence type="ECO:0000256" key="8">
    <source>
        <dbReference type="SAM" id="MobiDB-lite"/>
    </source>
</evidence>
<evidence type="ECO:0000256" key="5">
    <source>
        <dbReference type="ARBA" id="ARBA00022833"/>
    </source>
</evidence>
<dbReference type="PROSITE" id="PS00028">
    <property type="entry name" value="ZINC_FINGER_C2H2_1"/>
    <property type="match status" value="1"/>
</dbReference>
<dbReference type="EMBL" id="CDMC01000004">
    <property type="protein sequence ID" value="CEL03958.1"/>
    <property type="molecule type" value="Genomic_DNA"/>
</dbReference>
<dbReference type="GO" id="GO:0000785">
    <property type="term" value="C:chromatin"/>
    <property type="evidence" value="ECO:0007669"/>
    <property type="project" value="TreeGrafter"/>
</dbReference>
<evidence type="ECO:0000256" key="3">
    <source>
        <dbReference type="ARBA" id="ARBA00022737"/>
    </source>
</evidence>
<feature type="domain" description="C2H2-type" evidence="9">
    <location>
        <begin position="20"/>
        <end position="47"/>
    </location>
</feature>
<dbReference type="GO" id="GO:0008270">
    <property type="term" value="F:zinc ion binding"/>
    <property type="evidence" value="ECO:0007669"/>
    <property type="project" value="UniProtKB-KW"/>
</dbReference>
<reference evidence="11" key="1">
    <citation type="journal article" date="2016" name="Genome Announc.">
        <title>Draft genome sequences of fungus Aspergillus calidoustus.</title>
        <authorList>
            <person name="Horn F."/>
            <person name="Linde J."/>
            <person name="Mattern D.J."/>
            <person name="Walther G."/>
            <person name="Guthke R."/>
            <person name="Scherlach K."/>
            <person name="Martin K."/>
            <person name="Brakhage A.A."/>
            <person name="Petzke L."/>
            <person name="Valiante V."/>
        </authorList>
    </citation>
    <scope>NUCLEOTIDE SEQUENCE [LARGE SCALE GENOMIC DNA]</scope>
    <source>
        <strain evidence="11">SF006504</strain>
    </source>
</reference>
<dbReference type="InterPro" id="IPR051059">
    <property type="entry name" value="VerF-like"/>
</dbReference>
<evidence type="ECO:0000256" key="2">
    <source>
        <dbReference type="ARBA" id="ARBA00022723"/>
    </source>
</evidence>
<protein>
    <recommendedName>
        <fullName evidence="9">C2H2-type domain-containing protein</fullName>
    </recommendedName>
</protein>
<keyword evidence="3" id="KW-0677">Repeat</keyword>
<dbReference type="PANTHER" id="PTHR40626">
    <property type="entry name" value="MIP31509P"/>
    <property type="match status" value="1"/>
</dbReference>
<dbReference type="PANTHER" id="PTHR40626:SF10">
    <property type="entry name" value="C2H2-TYPE DOMAIN-CONTAINING PROTEIN"/>
    <property type="match status" value="1"/>
</dbReference>
<keyword evidence="11" id="KW-1185">Reference proteome</keyword>
<keyword evidence="4 7" id="KW-0863">Zinc-finger</keyword>
<evidence type="ECO:0000313" key="10">
    <source>
        <dbReference type="EMBL" id="CEL03958.1"/>
    </source>
</evidence>
<keyword evidence="5" id="KW-0862">Zinc</keyword>
<dbReference type="AlphaFoldDB" id="A0A0U5FXB1"/>
<dbReference type="GO" id="GO:0005634">
    <property type="term" value="C:nucleus"/>
    <property type="evidence" value="ECO:0007669"/>
    <property type="project" value="UniProtKB-SubCell"/>
</dbReference>
<dbReference type="GO" id="GO:0000981">
    <property type="term" value="F:DNA-binding transcription factor activity, RNA polymerase II-specific"/>
    <property type="evidence" value="ECO:0007669"/>
    <property type="project" value="InterPro"/>
</dbReference>
<dbReference type="SUPFAM" id="SSF57667">
    <property type="entry name" value="beta-beta-alpha zinc fingers"/>
    <property type="match status" value="1"/>
</dbReference>
<organism evidence="10 11">
    <name type="scientific">Aspergillus calidoustus</name>
    <dbReference type="NCBI Taxonomy" id="454130"/>
    <lineage>
        <taxon>Eukaryota</taxon>
        <taxon>Fungi</taxon>
        <taxon>Dikarya</taxon>
        <taxon>Ascomycota</taxon>
        <taxon>Pezizomycotina</taxon>
        <taxon>Eurotiomycetes</taxon>
        <taxon>Eurotiomycetidae</taxon>
        <taxon>Eurotiales</taxon>
        <taxon>Aspergillaceae</taxon>
        <taxon>Aspergillus</taxon>
        <taxon>Aspergillus subgen. Nidulantes</taxon>
    </lineage>
</organism>